<dbReference type="Pfam" id="PF07801">
    <property type="entry name" value="DUF1647"/>
    <property type="match status" value="1"/>
</dbReference>
<evidence type="ECO:0000313" key="1">
    <source>
        <dbReference type="EMBL" id="KAH3730684.1"/>
    </source>
</evidence>
<dbReference type="AlphaFoldDB" id="A0A9D4CS56"/>
<name>A0A9D4CS56_DREPO</name>
<proteinExistence type="predicted"/>
<dbReference type="EMBL" id="JAIWYP010000012">
    <property type="protein sequence ID" value="KAH3730684.1"/>
    <property type="molecule type" value="Genomic_DNA"/>
</dbReference>
<organism evidence="1 2">
    <name type="scientific">Dreissena polymorpha</name>
    <name type="common">Zebra mussel</name>
    <name type="synonym">Mytilus polymorpha</name>
    <dbReference type="NCBI Taxonomy" id="45954"/>
    <lineage>
        <taxon>Eukaryota</taxon>
        <taxon>Metazoa</taxon>
        <taxon>Spiralia</taxon>
        <taxon>Lophotrochozoa</taxon>
        <taxon>Mollusca</taxon>
        <taxon>Bivalvia</taxon>
        <taxon>Autobranchia</taxon>
        <taxon>Heteroconchia</taxon>
        <taxon>Euheterodonta</taxon>
        <taxon>Imparidentia</taxon>
        <taxon>Neoheterodontei</taxon>
        <taxon>Myida</taxon>
        <taxon>Dreissenoidea</taxon>
        <taxon>Dreissenidae</taxon>
        <taxon>Dreissena</taxon>
    </lineage>
</organism>
<reference evidence="1" key="1">
    <citation type="journal article" date="2019" name="bioRxiv">
        <title>The Genome of the Zebra Mussel, Dreissena polymorpha: A Resource for Invasive Species Research.</title>
        <authorList>
            <person name="McCartney M.A."/>
            <person name="Auch B."/>
            <person name="Kono T."/>
            <person name="Mallez S."/>
            <person name="Zhang Y."/>
            <person name="Obille A."/>
            <person name="Becker A."/>
            <person name="Abrahante J.E."/>
            <person name="Garbe J."/>
            <person name="Badalamenti J.P."/>
            <person name="Herman A."/>
            <person name="Mangelson H."/>
            <person name="Liachko I."/>
            <person name="Sullivan S."/>
            <person name="Sone E.D."/>
            <person name="Koren S."/>
            <person name="Silverstein K.A.T."/>
            <person name="Beckman K.B."/>
            <person name="Gohl D.M."/>
        </authorList>
    </citation>
    <scope>NUCLEOTIDE SEQUENCE</scope>
    <source>
        <strain evidence="1">Duluth1</strain>
        <tissue evidence="1">Whole animal</tissue>
    </source>
</reference>
<keyword evidence="2" id="KW-1185">Reference proteome</keyword>
<dbReference type="PANTHER" id="PTHR31389:SF4">
    <property type="entry name" value="LD39211P"/>
    <property type="match status" value="1"/>
</dbReference>
<accession>A0A9D4CS56</accession>
<sequence>MLENFKRFVRKVIPDAKLIIYNLGLTFEEIKLLKRLCVLEIRDFRFEKYPDHVKIPKGYVFKPIAIQTVLKEYPLVVWMDSSIRFTQTNISELFEDANRLGLICTGGDGRVASRTLPGTFKYFNMEPCAYRSLPEIQAGFGIFKRTEFVVNNIIKPWVGCGLTLGCMMPDGLPDDHFPCEYRNVYGECHRYDQSVLSILLYRAYGTRIEQHKRSYYGPYYVRCIERCTWDGDDCC</sequence>
<gene>
    <name evidence="1" type="ORF">DPMN_056676</name>
</gene>
<protein>
    <submittedName>
        <fullName evidence="1">Uncharacterized protein</fullName>
    </submittedName>
</protein>
<comment type="caution">
    <text evidence="1">The sequence shown here is derived from an EMBL/GenBank/DDBJ whole genome shotgun (WGS) entry which is preliminary data.</text>
</comment>
<evidence type="ECO:0000313" key="2">
    <source>
        <dbReference type="Proteomes" id="UP000828390"/>
    </source>
</evidence>
<dbReference type="PANTHER" id="PTHR31389">
    <property type="entry name" value="LD39211P"/>
    <property type="match status" value="1"/>
</dbReference>
<dbReference type="InterPro" id="IPR012444">
    <property type="entry name" value="DUF1647"/>
</dbReference>
<dbReference type="Proteomes" id="UP000828390">
    <property type="component" value="Unassembled WGS sequence"/>
</dbReference>
<reference evidence="1" key="2">
    <citation type="submission" date="2020-11" db="EMBL/GenBank/DDBJ databases">
        <authorList>
            <person name="McCartney M.A."/>
            <person name="Auch B."/>
            <person name="Kono T."/>
            <person name="Mallez S."/>
            <person name="Becker A."/>
            <person name="Gohl D.M."/>
            <person name="Silverstein K.A.T."/>
            <person name="Koren S."/>
            <person name="Bechman K.B."/>
            <person name="Herman A."/>
            <person name="Abrahante J.E."/>
            <person name="Garbe J."/>
        </authorList>
    </citation>
    <scope>NUCLEOTIDE SEQUENCE</scope>
    <source>
        <strain evidence="1">Duluth1</strain>
        <tissue evidence="1">Whole animal</tissue>
    </source>
</reference>